<dbReference type="SMART" id="SM00419">
    <property type="entry name" value="HTH_CRP"/>
    <property type="match status" value="1"/>
</dbReference>
<dbReference type="AlphaFoldDB" id="A0A1I6DFC8"/>
<evidence type="ECO:0000313" key="7">
    <source>
        <dbReference type="Proteomes" id="UP000199302"/>
    </source>
</evidence>
<evidence type="ECO:0000259" key="5">
    <source>
        <dbReference type="PROSITE" id="PS51063"/>
    </source>
</evidence>
<dbReference type="EMBL" id="FOYI01000003">
    <property type="protein sequence ID" value="SFR04155.1"/>
    <property type="molecule type" value="Genomic_DNA"/>
</dbReference>
<evidence type="ECO:0000256" key="3">
    <source>
        <dbReference type="ARBA" id="ARBA00023163"/>
    </source>
</evidence>
<keyword evidence="6" id="KW-0808">Transferase</keyword>
<name>A0A1I6DFC8_9RHOB</name>
<dbReference type="InterPro" id="IPR012318">
    <property type="entry name" value="HTH_CRP"/>
</dbReference>
<protein>
    <submittedName>
        <fullName evidence="6">cAMP-binding domain of CRP or a regulatory subunit of cAMP-dependent protein kinases</fullName>
    </submittedName>
</protein>
<dbReference type="InterPro" id="IPR000595">
    <property type="entry name" value="cNMP-bd_dom"/>
</dbReference>
<dbReference type="STRING" id="871652.SAMN04515673_103127"/>
<dbReference type="Gene3D" id="1.10.10.10">
    <property type="entry name" value="Winged helix-like DNA-binding domain superfamily/Winged helix DNA-binding domain"/>
    <property type="match status" value="1"/>
</dbReference>
<dbReference type="GO" id="GO:0003677">
    <property type="term" value="F:DNA binding"/>
    <property type="evidence" value="ECO:0007669"/>
    <property type="project" value="UniProtKB-KW"/>
</dbReference>
<dbReference type="SMART" id="SM00100">
    <property type="entry name" value="cNMP"/>
    <property type="match status" value="1"/>
</dbReference>
<dbReference type="InterPro" id="IPR018490">
    <property type="entry name" value="cNMP-bd_dom_sf"/>
</dbReference>
<reference evidence="6 7" key="1">
    <citation type="submission" date="2016-10" db="EMBL/GenBank/DDBJ databases">
        <authorList>
            <person name="de Groot N.N."/>
        </authorList>
    </citation>
    <scope>NUCLEOTIDE SEQUENCE [LARGE SCALE GENOMIC DNA]</scope>
    <source>
        <strain evidence="7">KMM 9023,NRIC 0796,JCM 17311,KCTC 23692</strain>
    </source>
</reference>
<dbReference type="OrthoDB" id="3525895at2"/>
<dbReference type="GO" id="GO:0003700">
    <property type="term" value="F:DNA-binding transcription factor activity"/>
    <property type="evidence" value="ECO:0007669"/>
    <property type="project" value="TreeGrafter"/>
</dbReference>
<dbReference type="InterPro" id="IPR050397">
    <property type="entry name" value="Env_Response_Regulators"/>
</dbReference>
<evidence type="ECO:0000313" key="6">
    <source>
        <dbReference type="EMBL" id="SFR04155.1"/>
    </source>
</evidence>
<feature type="domain" description="HTH crp-type" evidence="5">
    <location>
        <begin position="136"/>
        <end position="206"/>
    </location>
</feature>
<evidence type="ECO:0000259" key="4">
    <source>
        <dbReference type="PROSITE" id="PS50042"/>
    </source>
</evidence>
<dbReference type="RefSeq" id="WP_143104108.1">
    <property type="nucleotide sequence ID" value="NZ_FOYI01000003.1"/>
</dbReference>
<dbReference type="GO" id="GO:0016301">
    <property type="term" value="F:kinase activity"/>
    <property type="evidence" value="ECO:0007669"/>
    <property type="project" value="UniProtKB-KW"/>
</dbReference>
<dbReference type="PROSITE" id="PS51063">
    <property type="entry name" value="HTH_CRP_2"/>
    <property type="match status" value="1"/>
</dbReference>
<dbReference type="SUPFAM" id="SSF46785">
    <property type="entry name" value="Winged helix' DNA-binding domain"/>
    <property type="match status" value="1"/>
</dbReference>
<dbReference type="Pfam" id="PF00027">
    <property type="entry name" value="cNMP_binding"/>
    <property type="match status" value="1"/>
</dbReference>
<dbReference type="Proteomes" id="UP000199302">
    <property type="component" value="Unassembled WGS sequence"/>
</dbReference>
<sequence>MVLERLQQAARARLEAQASLRRFLRGEALLLRGDPGTSLMILKSGRAEISVTSAGGQKTILGVAEPEAILGDIACLDGGPRSADVFALEEASALVISRQEILRMLREDSESALLVIEALCEKARNASEMLEVKSLGSGAARLATCLLRLIEDGGGAAARDRVKVSQSWLGNYAGLTRENVNRQLRAWQSDGVAQVERGEIVILNHDALADIALEH</sequence>
<dbReference type="CDD" id="cd00038">
    <property type="entry name" value="CAP_ED"/>
    <property type="match status" value="1"/>
</dbReference>
<evidence type="ECO:0000256" key="1">
    <source>
        <dbReference type="ARBA" id="ARBA00023015"/>
    </source>
</evidence>
<dbReference type="PROSITE" id="PS50042">
    <property type="entry name" value="CNMP_BINDING_3"/>
    <property type="match status" value="1"/>
</dbReference>
<organism evidence="6 7">
    <name type="scientific">Poseidonocella sedimentorum</name>
    <dbReference type="NCBI Taxonomy" id="871652"/>
    <lineage>
        <taxon>Bacteria</taxon>
        <taxon>Pseudomonadati</taxon>
        <taxon>Pseudomonadota</taxon>
        <taxon>Alphaproteobacteria</taxon>
        <taxon>Rhodobacterales</taxon>
        <taxon>Roseobacteraceae</taxon>
        <taxon>Poseidonocella</taxon>
    </lineage>
</organism>
<dbReference type="PANTHER" id="PTHR24567">
    <property type="entry name" value="CRP FAMILY TRANSCRIPTIONAL REGULATORY PROTEIN"/>
    <property type="match status" value="1"/>
</dbReference>
<accession>A0A1I6DFC8</accession>
<proteinExistence type="predicted"/>
<dbReference type="PANTHER" id="PTHR24567:SF68">
    <property type="entry name" value="DNA-BINDING TRANSCRIPTIONAL DUAL REGULATOR CRP"/>
    <property type="match status" value="1"/>
</dbReference>
<keyword evidence="7" id="KW-1185">Reference proteome</keyword>
<gene>
    <name evidence="6" type="ORF">SAMN04515673_103127</name>
</gene>
<dbReference type="InterPro" id="IPR036388">
    <property type="entry name" value="WH-like_DNA-bd_sf"/>
</dbReference>
<keyword evidence="6" id="KW-0418">Kinase</keyword>
<keyword evidence="3" id="KW-0804">Transcription</keyword>
<evidence type="ECO:0000256" key="2">
    <source>
        <dbReference type="ARBA" id="ARBA00023125"/>
    </source>
</evidence>
<dbReference type="InterPro" id="IPR014710">
    <property type="entry name" value="RmlC-like_jellyroll"/>
</dbReference>
<dbReference type="GO" id="GO:0005829">
    <property type="term" value="C:cytosol"/>
    <property type="evidence" value="ECO:0007669"/>
    <property type="project" value="TreeGrafter"/>
</dbReference>
<keyword evidence="2" id="KW-0238">DNA-binding</keyword>
<feature type="domain" description="Cyclic nucleotide-binding" evidence="4">
    <location>
        <begin position="2"/>
        <end position="122"/>
    </location>
</feature>
<dbReference type="InterPro" id="IPR036390">
    <property type="entry name" value="WH_DNA-bd_sf"/>
</dbReference>
<keyword evidence="1" id="KW-0805">Transcription regulation</keyword>
<dbReference type="SUPFAM" id="SSF51206">
    <property type="entry name" value="cAMP-binding domain-like"/>
    <property type="match status" value="1"/>
</dbReference>
<dbReference type="Gene3D" id="2.60.120.10">
    <property type="entry name" value="Jelly Rolls"/>
    <property type="match status" value="1"/>
</dbReference>
<dbReference type="Pfam" id="PF13545">
    <property type="entry name" value="HTH_Crp_2"/>
    <property type="match status" value="1"/>
</dbReference>